<dbReference type="EMBL" id="CP129971">
    <property type="protein sequence ID" value="WMN11000.1"/>
    <property type="molecule type" value="Genomic_DNA"/>
</dbReference>
<sequence length="430" mass="48300">MKKLLILGAGTAGTMMLNKLDKKLDKKEWEITIIDKDDTHYYQPGFLFIPFGIYKPKDVVKSRKEFFPAGTHFIIDEVDKINGDDNKVILKSGEVLTYDVLIVATGTTPVPSETEGLMGPLWYKDIFDFYTFEGASLLAKKLENWKGGKLVINLAETTIKCPVAPLEFAFLADAYFTEKGIRDKVEINYVTPLSGAFTKPIATKMLSQLMEKKNIHVVPDFYLEHVDNDLKKIVSYDGMEVEFDLLVSIPTNMGADMVANSNMSDEDDLNFIPTNKETLQHKQHENIFVIGDATNLPTSKAGSVTHFEGEILIENILSFINGKPLEAKFDGHANCFIETGFGKAALIDFNYTTEPLPGQFPIPVLGPMGLLKETRINHMGKLAFKWIYWHMLLTGKSLPVSTNMSMTGKKAPKKEENKEKEEPQQEEVLL</sequence>
<feature type="region of interest" description="Disordered" evidence="1">
    <location>
        <begin position="403"/>
        <end position="430"/>
    </location>
</feature>
<reference evidence="3 4" key="1">
    <citation type="submission" date="2023-08" db="EMBL/GenBank/DDBJ databases">
        <title>Comparative genomics and taxonomic characterization of three novel marine species of genus Marivirga.</title>
        <authorList>
            <person name="Muhammad N."/>
            <person name="Kim S.-G."/>
        </authorList>
    </citation>
    <scope>NUCLEOTIDE SEQUENCE [LARGE SCALE GENOMIC DNA]</scope>
    <source>
        <strain evidence="3 4">BDSF4-3</strain>
    </source>
</reference>
<feature type="domain" description="FAD/NAD(P)-binding" evidence="2">
    <location>
        <begin position="3"/>
        <end position="297"/>
    </location>
</feature>
<accession>A0AA51N9X1</accession>
<dbReference type="InterPro" id="IPR036188">
    <property type="entry name" value="FAD/NAD-bd_sf"/>
</dbReference>
<dbReference type="PANTHER" id="PTHR43755">
    <property type="match status" value="1"/>
</dbReference>
<dbReference type="GO" id="GO:0016491">
    <property type="term" value="F:oxidoreductase activity"/>
    <property type="evidence" value="ECO:0007669"/>
    <property type="project" value="UniProtKB-KW"/>
</dbReference>
<proteinExistence type="predicted"/>
<dbReference type="RefSeq" id="WP_308347678.1">
    <property type="nucleotide sequence ID" value="NZ_CP129971.1"/>
</dbReference>
<name>A0AA51N9X1_9BACT</name>
<organism evidence="3 4">
    <name type="scientific">Marivirga salinarum</name>
    <dbReference type="NCBI Taxonomy" id="3059078"/>
    <lineage>
        <taxon>Bacteria</taxon>
        <taxon>Pseudomonadati</taxon>
        <taxon>Bacteroidota</taxon>
        <taxon>Cytophagia</taxon>
        <taxon>Cytophagales</taxon>
        <taxon>Marivirgaceae</taxon>
        <taxon>Marivirga</taxon>
    </lineage>
</organism>
<dbReference type="Proteomes" id="UP001230496">
    <property type="component" value="Chromosome"/>
</dbReference>
<evidence type="ECO:0000256" key="1">
    <source>
        <dbReference type="SAM" id="MobiDB-lite"/>
    </source>
</evidence>
<evidence type="ECO:0000259" key="2">
    <source>
        <dbReference type="Pfam" id="PF07992"/>
    </source>
</evidence>
<dbReference type="SUPFAM" id="SSF51905">
    <property type="entry name" value="FAD/NAD(P)-binding domain"/>
    <property type="match status" value="2"/>
</dbReference>
<dbReference type="KEGG" id="msaa:QYS49_36790"/>
<evidence type="ECO:0000313" key="4">
    <source>
        <dbReference type="Proteomes" id="UP001230496"/>
    </source>
</evidence>
<feature type="compositionally biased region" description="Basic and acidic residues" evidence="1">
    <location>
        <begin position="413"/>
        <end position="423"/>
    </location>
</feature>
<keyword evidence="4" id="KW-1185">Reference proteome</keyword>
<evidence type="ECO:0000313" key="3">
    <source>
        <dbReference type="EMBL" id="WMN11000.1"/>
    </source>
</evidence>
<dbReference type="Pfam" id="PF07992">
    <property type="entry name" value="Pyr_redox_2"/>
    <property type="match status" value="1"/>
</dbReference>
<dbReference type="AlphaFoldDB" id="A0AA51N9X1"/>
<protein>
    <submittedName>
        <fullName evidence="3">FAD/NAD(P)-binding oxidoreductase</fullName>
        <ecNumber evidence="3">1.-.-.-</ecNumber>
    </submittedName>
</protein>
<dbReference type="EC" id="1.-.-.-" evidence="3"/>
<dbReference type="PANTHER" id="PTHR43755:SF1">
    <property type="entry name" value="FAD-DEPENDENT PYRIDINE NUCLEOTIDE-DISULPHIDE OXIDOREDUCTASE"/>
    <property type="match status" value="1"/>
</dbReference>
<dbReference type="Gene3D" id="3.50.50.60">
    <property type="entry name" value="FAD/NAD(P)-binding domain"/>
    <property type="match status" value="2"/>
</dbReference>
<dbReference type="InterPro" id="IPR052541">
    <property type="entry name" value="SQRD"/>
</dbReference>
<gene>
    <name evidence="3" type="ORF">QYS49_36790</name>
</gene>
<dbReference type="InterPro" id="IPR023753">
    <property type="entry name" value="FAD/NAD-binding_dom"/>
</dbReference>
<keyword evidence="3" id="KW-0560">Oxidoreductase</keyword>